<dbReference type="SUPFAM" id="SSF46774">
    <property type="entry name" value="ARID-like"/>
    <property type="match status" value="1"/>
</dbReference>
<comment type="subcellular location">
    <subcellularLocation>
        <location evidence="5">Nucleus</location>
    </subcellularLocation>
</comment>
<evidence type="ECO:0000313" key="10">
    <source>
        <dbReference type="Proteomes" id="UP000437017"/>
    </source>
</evidence>
<comment type="subunit">
    <text evidence="5">Homodimer.</text>
</comment>
<proteinExistence type="predicted"/>
<dbReference type="Gene3D" id="1.10.150.60">
    <property type="entry name" value="ARID DNA-binding domain"/>
    <property type="match status" value="1"/>
</dbReference>
<feature type="domain" description="ARID" evidence="7">
    <location>
        <begin position="105"/>
        <end position="192"/>
    </location>
</feature>
<dbReference type="InterPro" id="IPR045147">
    <property type="entry name" value="ARI3A/B/C"/>
</dbReference>
<keyword evidence="2 5" id="KW-0238">DNA-binding</keyword>
<sequence length="296" mass="31749">AARLAQGVGPLAPPRPPPPPPRPSFPGSRTLQAPDRGFGEVGAEEEEDAQEDEEGEETGAEDEAAEESHPGTRGTSSPSSQLPGPHPHEWTYEEQFKQLYELDADPKRKEFLDDLFSFMQKRGTPVNRVPIMAKQVLDLYALFRLVTAKGGLVEVINRKESGIPTPRLALPVGLAFGPAREKLAPEEPPEKRAVLMGPMDPPRHGAPPSFLPRGKVPLREEQLDGPLNLAGSGISSINMALEINGVVYTGMGTAGCLYWHEVRGVLFARRQPVPASQGPANPAPPPLTGPPSSASP</sequence>
<feature type="non-terminal residue" evidence="9">
    <location>
        <position position="1"/>
    </location>
</feature>
<evidence type="ECO:0000259" key="7">
    <source>
        <dbReference type="PROSITE" id="PS51011"/>
    </source>
</evidence>
<dbReference type="InterPro" id="IPR036431">
    <property type="entry name" value="ARID_dom_sf"/>
</dbReference>
<gene>
    <name evidence="9" type="ORF">E2I00_013032</name>
</gene>
<feature type="region of interest" description="Disordered" evidence="6">
    <location>
        <begin position="1"/>
        <end position="88"/>
    </location>
</feature>
<dbReference type="OrthoDB" id="10044343at2759"/>
<dbReference type="SMART" id="SM00501">
    <property type="entry name" value="BRIGHT"/>
    <property type="match status" value="1"/>
</dbReference>
<keyword evidence="1 5" id="KW-0805">Transcription regulation</keyword>
<evidence type="ECO:0000256" key="1">
    <source>
        <dbReference type="ARBA" id="ARBA00023015"/>
    </source>
</evidence>
<accession>A0A643BWB4</accession>
<dbReference type="GO" id="GO:0005634">
    <property type="term" value="C:nucleus"/>
    <property type="evidence" value="ECO:0007669"/>
    <property type="project" value="UniProtKB-SubCell"/>
</dbReference>
<evidence type="ECO:0000256" key="5">
    <source>
        <dbReference type="RuleBase" id="RU369100"/>
    </source>
</evidence>
<dbReference type="PROSITE" id="PS51011">
    <property type="entry name" value="ARID"/>
    <property type="match status" value="1"/>
</dbReference>
<feature type="domain" description="REKLES" evidence="8">
    <location>
        <begin position="174"/>
        <end position="259"/>
    </location>
</feature>
<evidence type="ECO:0000313" key="9">
    <source>
        <dbReference type="EMBL" id="KAB0391875.1"/>
    </source>
</evidence>
<comment type="caution">
    <text evidence="9">The sequence shown here is derived from an EMBL/GenBank/DDBJ whole genome shotgun (WGS) entry which is preliminary data.</text>
</comment>
<dbReference type="PANTHER" id="PTHR15348">
    <property type="entry name" value="AT-RICH INTERACTIVE DOMAIN-CONTAINING PROTEIN ARID DOMAIN- CONTAINING PROTEIN DEAD RINGER PROTEIN B-CELL REGULATOR OF IGH TRANSCRIPTION BRIGHT"/>
    <property type="match status" value="1"/>
</dbReference>
<dbReference type="GO" id="GO:0006357">
    <property type="term" value="P:regulation of transcription by RNA polymerase II"/>
    <property type="evidence" value="ECO:0007669"/>
    <property type="project" value="InterPro"/>
</dbReference>
<keyword evidence="3" id="KW-0804">Transcription</keyword>
<keyword evidence="10" id="KW-1185">Reference proteome</keyword>
<dbReference type="SMART" id="SM01014">
    <property type="entry name" value="ARID"/>
    <property type="match status" value="1"/>
</dbReference>
<dbReference type="PANTHER" id="PTHR15348:SF2">
    <property type="entry name" value="AT-RICH INTERACTIVE DOMAIN-CONTAINING PROTEIN 3C"/>
    <property type="match status" value="1"/>
</dbReference>
<dbReference type="EMBL" id="SGJD01004155">
    <property type="protein sequence ID" value="KAB0391875.1"/>
    <property type="molecule type" value="Genomic_DNA"/>
</dbReference>
<evidence type="ECO:0000256" key="3">
    <source>
        <dbReference type="ARBA" id="ARBA00023163"/>
    </source>
</evidence>
<feature type="compositionally biased region" description="Pro residues" evidence="6">
    <location>
        <begin position="11"/>
        <end position="24"/>
    </location>
</feature>
<evidence type="ECO:0000259" key="8">
    <source>
        <dbReference type="PROSITE" id="PS51486"/>
    </source>
</evidence>
<organism evidence="9 10">
    <name type="scientific">Balaenoptera physalus</name>
    <name type="common">Fin whale</name>
    <name type="synonym">Balaena physalus</name>
    <dbReference type="NCBI Taxonomy" id="9770"/>
    <lineage>
        <taxon>Eukaryota</taxon>
        <taxon>Metazoa</taxon>
        <taxon>Chordata</taxon>
        <taxon>Craniata</taxon>
        <taxon>Vertebrata</taxon>
        <taxon>Euteleostomi</taxon>
        <taxon>Mammalia</taxon>
        <taxon>Eutheria</taxon>
        <taxon>Laurasiatheria</taxon>
        <taxon>Artiodactyla</taxon>
        <taxon>Whippomorpha</taxon>
        <taxon>Cetacea</taxon>
        <taxon>Mysticeti</taxon>
        <taxon>Balaenopteridae</taxon>
        <taxon>Balaenoptera</taxon>
    </lineage>
</organism>
<comment type="function">
    <text evidence="5">Transcription factor.</text>
</comment>
<dbReference type="InterPro" id="IPR001606">
    <property type="entry name" value="ARID_dom"/>
</dbReference>
<protein>
    <recommendedName>
        <fullName evidence="5">AT-rich interactive domain-containing protein 3</fullName>
        <shortName evidence="5">ARID domain-containing protein</shortName>
    </recommendedName>
</protein>
<keyword evidence="4 5" id="KW-0539">Nucleus</keyword>
<dbReference type="Proteomes" id="UP000437017">
    <property type="component" value="Unassembled WGS sequence"/>
</dbReference>
<dbReference type="InterPro" id="IPR023334">
    <property type="entry name" value="REKLES_domain"/>
</dbReference>
<evidence type="ECO:0000256" key="2">
    <source>
        <dbReference type="ARBA" id="ARBA00023125"/>
    </source>
</evidence>
<feature type="region of interest" description="Disordered" evidence="6">
    <location>
        <begin position="273"/>
        <end position="296"/>
    </location>
</feature>
<evidence type="ECO:0000256" key="4">
    <source>
        <dbReference type="ARBA" id="ARBA00023242"/>
    </source>
</evidence>
<dbReference type="Pfam" id="PF01388">
    <property type="entry name" value="ARID"/>
    <property type="match status" value="1"/>
</dbReference>
<dbReference type="GO" id="GO:0003677">
    <property type="term" value="F:DNA binding"/>
    <property type="evidence" value="ECO:0007669"/>
    <property type="project" value="UniProtKB-UniRule"/>
</dbReference>
<feature type="compositionally biased region" description="Polar residues" evidence="6">
    <location>
        <begin position="73"/>
        <end position="82"/>
    </location>
</feature>
<feature type="compositionally biased region" description="Acidic residues" evidence="6">
    <location>
        <begin position="42"/>
        <end position="65"/>
    </location>
</feature>
<reference evidence="9 10" key="1">
    <citation type="journal article" date="2019" name="PLoS ONE">
        <title>Genomic analyses reveal an absence of contemporary introgressive admixture between fin whales and blue whales, despite known hybrids.</title>
        <authorList>
            <person name="Westbury M.V."/>
            <person name="Petersen B."/>
            <person name="Lorenzen E.D."/>
        </authorList>
    </citation>
    <scope>NUCLEOTIDE SEQUENCE [LARGE SCALE GENOMIC DNA]</scope>
    <source>
        <strain evidence="9">FinWhale-01</strain>
    </source>
</reference>
<evidence type="ECO:0000256" key="6">
    <source>
        <dbReference type="SAM" id="MobiDB-lite"/>
    </source>
</evidence>
<name>A0A643BWB4_BALPH</name>
<dbReference type="AlphaFoldDB" id="A0A643BWB4"/>
<dbReference type="PROSITE" id="PS51486">
    <property type="entry name" value="REKLES"/>
    <property type="match status" value="1"/>
</dbReference>